<evidence type="ECO:0000256" key="3">
    <source>
        <dbReference type="ARBA" id="ARBA00022840"/>
    </source>
</evidence>
<dbReference type="PROSITE" id="PS00662">
    <property type="entry name" value="T2SP_E"/>
    <property type="match status" value="1"/>
</dbReference>
<organism evidence="5">
    <name type="scientific">Schlesneria paludicola</name>
    <dbReference type="NCBI Taxonomy" id="360056"/>
    <lineage>
        <taxon>Bacteria</taxon>
        <taxon>Pseudomonadati</taxon>
        <taxon>Planctomycetota</taxon>
        <taxon>Planctomycetia</taxon>
        <taxon>Planctomycetales</taxon>
        <taxon>Planctomycetaceae</taxon>
        <taxon>Schlesneria</taxon>
    </lineage>
</organism>
<dbReference type="GO" id="GO:0005524">
    <property type="term" value="F:ATP binding"/>
    <property type="evidence" value="ECO:0007669"/>
    <property type="project" value="UniProtKB-KW"/>
</dbReference>
<name>A0A7C4QN69_9PLAN</name>
<comment type="similarity">
    <text evidence="1">Belongs to the GSP E family.</text>
</comment>
<dbReference type="InterPro" id="IPR027417">
    <property type="entry name" value="P-loop_NTPase"/>
</dbReference>
<evidence type="ECO:0000259" key="4">
    <source>
        <dbReference type="PROSITE" id="PS00662"/>
    </source>
</evidence>
<evidence type="ECO:0000256" key="1">
    <source>
        <dbReference type="ARBA" id="ARBA00006611"/>
    </source>
</evidence>
<evidence type="ECO:0000256" key="2">
    <source>
        <dbReference type="ARBA" id="ARBA00022741"/>
    </source>
</evidence>
<comment type="caution">
    <text evidence="5">The sequence shown here is derived from an EMBL/GenBank/DDBJ whole genome shotgun (WGS) entry which is preliminary data.</text>
</comment>
<reference evidence="5" key="1">
    <citation type="journal article" date="2020" name="mSystems">
        <title>Genome- and Community-Level Interaction Insights into Carbon Utilization and Element Cycling Functions of Hydrothermarchaeota in Hydrothermal Sediment.</title>
        <authorList>
            <person name="Zhou Z."/>
            <person name="Liu Y."/>
            <person name="Xu W."/>
            <person name="Pan J."/>
            <person name="Luo Z.H."/>
            <person name="Li M."/>
        </authorList>
    </citation>
    <scope>NUCLEOTIDE SEQUENCE [LARGE SCALE GENOMIC DNA]</scope>
    <source>
        <strain evidence="5">SpSt-508</strain>
    </source>
</reference>
<dbReference type="EMBL" id="DSVQ01000006">
    <property type="protein sequence ID" value="HGT38105.1"/>
    <property type="molecule type" value="Genomic_DNA"/>
</dbReference>
<feature type="domain" description="Bacterial type II secretion system protein E" evidence="4">
    <location>
        <begin position="226"/>
        <end position="240"/>
    </location>
</feature>
<dbReference type="Pfam" id="PF00437">
    <property type="entry name" value="T2SSE"/>
    <property type="match status" value="1"/>
</dbReference>
<dbReference type="Gene3D" id="3.30.450.90">
    <property type="match status" value="1"/>
</dbReference>
<proteinExistence type="inferred from homology"/>
<keyword evidence="3" id="KW-0067">ATP-binding</keyword>
<dbReference type="GO" id="GO:0005886">
    <property type="term" value="C:plasma membrane"/>
    <property type="evidence" value="ECO:0007669"/>
    <property type="project" value="TreeGrafter"/>
</dbReference>
<sequence>MARAEEGRPAGAFAPVVPPQQAEDVPARVDALLRAAVDAHASDLHLTPVADGLELAWRRDGVLNPLARWPGTFASNLVARLKVLAGLLTYRTDLPQEGRLRLTWTAVELRLSTFPTLHGEKAVVRLFVGSGRFRQLNDLQFPPDVLAELRRLLGETSGLVLITGPAGSGKTTTAYACLRELNETHAGTRSLVSLEDPIEAELPGVAQTQVHRPAEFTYPLGLRSLLRQDPDVILVGEIRDRETAETTFQACLTGHLVLSTFHAGSAAEAVCRLTDLGIEPYLLRAGLIGLLCQRLLRRLCDCAAWVEDPLLKDEWGLARARQPGQCSACWHTGYQGRLPLAELLLPQTPIVAQAILRREHAAELQAAALASGMVPLAARASAAVASGDTSVAEVRRVLGMRHQSPRGTSPAG</sequence>
<dbReference type="GO" id="GO:0016887">
    <property type="term" value="F:ATP hydrolysis activity"/>
    <property type="evidence" value="ECO:0007669"/>
    <property type="project" value="TreeGrafter"/>
</dbReference>
<dbReference type="SUPFAM" id="SSF52540">
    <property type="entry name" value="P-loop containing nucleoside triphosphate hydrolases"/>
    <property type="match status" value="1"/>
</dbReference>
<evidence type="ECO:0000313" key="5">
    <source>
        <dbReference type="EMBL" id="HGT38105.1"/>
    </source>
</evidence>
<dbReference type="CDD" id="cd01129">
    <property type="entry name" value="PulE-GspE-like"/>
    <property type="match status" value="1"/>
</dbReference>
<protein>
    <submittedName>
        <fullName evidence="5">Type II/IV secretion system protein</fullName>
    </submittedName>
</protein>
<dbReference type="Gene3D" id="3.40.50.300">
    <property type="entry name" value="P-loop containing nucleotide triphosphate hydrolases"/>
    <property type="match status" value="1"/>
</dbReference>
<dbReference type="AlphaFoldDB" id="A0A7C4QN69"/>
<keyword evidence="2" id="KW-0547">Nucleotide-binding</keyword>
<dbReference type="PANTHER" id="PTHR30258:SF2">
    <property type="entry name" value="COMG OPERON PROTEIN 1"/>
    <property type="match status" value="1"/>
</dbReference>
<accession>A0A7C4QN69</accession>
<gene>
    <name evidence="5" type="ORF">ENS64_02380</name>
</gene>
<dbReference type="PANTHER" id="PTHR30258">
    <property type="entry name" value="TYPE II SECRETION SYSTEM PROTEIN GSPE-RELATED"/>
    <property type="match status" value="1"/>
</dbReference>
<dbReference type="InterPro" id="IPR001482">
    <property type="entry name" value="T2SS/T4SS_dom"/>
</dbReference>